<evidence type="ECO:0000256" key="8">
    <source>
        <dbReference type="PIRSR" id="PIRSR000232-1"/>
    </source>
</evidence>
<evidence type="ECO:0000313" key="11">
    <source>
        <dbReference type="Proteomes" id="UP000612855"/>
    </source>
</evidence>
<dbReference type="SUPFAM" id="SSF55469">
    <property type="entry name" value="FMN-dependent nitroreductase-like"/>
    <property type="match status" value="1"/>
</dbReference>
<feature type="binding site" evidence="8">
    <location>
        <position position="48"/>
    </location>
    <ligand>
        <name>FMN</name>
        <dbReference type="ChEBI" id="CHEBI:58210"/>
        <note>ligand shared between dimeric partners</note>
    </ligand>
</feature>
<comment type="cofactor">
    <cofactor evidence="8">
        <name>FMN</name>
        <dbReference type="ChEBI" id="CHEBI:58210"/>
    </cofactor>
    <text evidence="8">Binds 1 FMN per subunit.</text>
</comment>
<name>A0A916ZYL5_9RHOB</name>
<dbReference type="InterPro" id="IPR029479">
    <property type="entry name" value="Nitroreductase"/>
</dbReference>
<evidence type="ECO:0000259" key="9">
    <source>
        <dbReference type="Pfam" id="PF00881"/>
    </source>
</evidence>
<dbReference type="Proteomes" id="UP000612855">
    <property type="component" value="Unassembled WGS sequence"/>
</dbReference>
<feature type="binding site" description="in other chain" evidence="8">
    <location>
        <begin position="17"/>
        <end position="19"/>
    </location>
    <ligand>
        <name>FMN</name>
        <dbReference type="ChEBI" id="CHEBI:58210"/>
        <note>ligand shared between dimeric partners</note>
    </ligand>
</feature>
<comment type="caution">
    <text evidence="10">The sequence shown here is derived from an EMBL/GenBank/DDBJ whole genome shotgun (WGS) entry which is preliminary data.</text>
</comment>
<organism evidence="10 11">
    <name type="scientific">Primorskyibacter flagellatus</name>
    <dbReference type="NCBI Taxonomy" id="1387277"/>
    <lineage>
        <taxon>Bacteria</taxon>
        <taxon>Pseudomonadati</taxon>
        <taxon>Pseudomonadota</taxon>
        <taxon>Alphaproteobacteria</taxon>
        <taxon>Rhodobacterales</taxon>
        <taxon>Roseobacteraceae</taxon>
        <taxon>Primorskyibacter</taxon>
    </lineage>
</organism>
<feature type="binding site" description="in other chain" evidence="8">
    <location>
        <begin position="140"/>
        <end position="142"/>
    </location>
    <ligand>
        <name>FMN</name>
        <dbReference type="ChEBI" id="CHEBI:58210"/>
        <note>ligand shared between dimeric partners</note>
    </ligand>
</feature>
<keyword evidence="3 7" id="KW-0288">FMN</keyword>
<dbReference type="EMBL" id="BMFJ01000001">
    <property type="protein sequence ID" value="GGE19382.1"/>
    <property type="molecule type" value="Genomic_DNA"/>
</dbReference>
<dbReference type="InterPro" id="IPR052530">
    <property type="entry name" value="NAD(P)H_nitroreductase"/>
</dbReference>
<comment type="similarity">
    <text evidence="1 7">Belongs to the nitroreductase family.</text>
</comment>
<dbReference type="InterPro" id="IPR026021">
    <property type="entry name" value="YdjA-like"/>
</dbReference>
<proteinExistence type="inferred from homology"/>
<evidence type="ECO:0000313" key="10">
    <source>
        <dbReference type="EMBL" id="GGE19382.1"/>
    </source>
</evidence>
<dbReference type="Pfam" id="PF00881">
    <property type="entry name" value="Nitroreductase"/>
    <property type="match status" value="1"/>
</dbReference>
<dbReference type="InterPro" id="IPR000415">
    <property type="entry name" value="Nitroreductase-like"/>
</dbReference>
<evidence type="ECO:0000256" key="4">
    <source>
        <dbReference type="ARBA" id="ARBA00022857"/>
    </source>
</evidence>
<evidence type="ECO:0000256" key="7">
    <source>
        <dbReference type="PIRNR" id="PIRNR000232"/>
    </source>
</evidence>
<gene>
    <name evidence="10" type="ORF">GCM10011360_05200</name>
</gene>
<evidence type="ECO:0000256" key="1">
    <source>
        <dbReference type="ARBA" id="ARBA00007118"/>
    </source>
</evidence>
<keyword evidence="4 7" id="KW-0521">NADP</keyword>
<feature type="domain" description="Nitroreductase" evidence="9">
    <location>
        <begin position="15"/>
        <end position="171"/>
    </location>
</feature>
<dbReference type="GO" id="GO:0016491">
    <property type="term" value="F:oxidoreductase activity"/>
    <property type="evidence" value="ECO:0007669"/>
    <property type="project" value="UniProtKB-UniRule"/>
</dbReference>
<dbReference type="PANTHER" id="PTHR43821">
    <property type="entry name" value="NAD(P)H NITROREDUCTASE YDJA-RELATED"/>
    <property type="match status" value="1"/>
</dbReference>
<evidence type="ECO:0000256" key="6">
    <source>
        <dbReference type="ARBA" id="ARBA00023027"/>
    </source>
</evidence>
<sequence>MPMPDKNQPVLDFLATRRSHSPKVLVPPVPSRAEVEALLGYAARSPDHGALVPWRFVVIEGGAMARLADLAEARGQALGKDAETVAKGRGQFDRGHLAVVVVERPVPSEKVPPREQTLSAGAVCLSLVNAALAAGWGAGWVTGWISFDRGFVEQGFGLAPEEEVAGIVHIGSFVSPPAERPRPDVPALITWLPA</sequence>
<evidence type="ECO:0000256" key="5">
    <source>
        <dbReference type="ARBA" id="ARBA00023002"/>
    </source>
</evidence>
<evidence type="ECO:0000256" key="3">
    <source>
        <dbReference type="ARBA" id="ARBA00022643"/>
    </source>
</evidence>
<dbReference type="Gene3D" id="3.40.109.10">
    <property type="entry name" value="NADH Oxidase"/>
    <property type="match status" value="1"/>
</dbReference>
<keyword evidence="11" id="KW-1185">Reference proteome</keyword>
<protein>
    <recommendedName>
        <fullName evidence="7">Putative NAD(P)H nitroreductase</fullName>
        <ecNumber evidence="7">1.-.-.-</ecNumber>
    </recommendedName>
</protein>
<dbReference type="PIRSF" id="PIRSF000232">
    <property type="entry name" value="YdjA"/>
    <property type="match status" value="1"/>
</dbReference>
<dbReference type="PANTHER" id="PTHR43821:SF1">
    <property type="entry name" value="NAD(P)H NITROREDUCTASE YDJA-RELATED"/>
    <property type="match status" value="1"/>
</dbReference>
<dbReference type="AlphaFoldDB" id="A0A916ZYL5"/>
<reference evidence="11" key="1">
    <citation type="journal article" date="2019" name="Int. J. Syst. Evol. Microbiol.">
        <title>The Global Catalogue of Microorganisms (GCM) 10K type strain sequencing project: providing services to taxonomists for standard genome sequencing and annotation.</title>
        <authorList>
            <consortium name="The Broad Institute Genomics Platform"/>
            <consortium name="The Broad Institute Genome Sequencing Center for Infectious Disease"/>
            <person name="Wu L."/>
            <person name="Ma J."/>
        </authorList>
    </citation>
    <scope>NUCLEOTIDE SEQUENCE [LARGE SCALE GENOMIC DNA]</scope>
    <source>
        <strain evidence="11">CGMCC 1.12664</strain>
    </source>
</reference>
<dbReference type="EC" id="1.-.-.-" evidence="7"/>
<evidence type="ECO:0000256" key="2">
    <source>
        <dbReference type="ARBA" id="ARBA00022630"/>
    </source>
</evidence>
<feature type="binding site" evidence="8">
    <location>
        <position position="44"/>
    </location>
    <ligand>
        <name>FMN</name>
        <dbReference type="ChEBI" id="CHEBI:58210"/>
        <note>ligand shared between dimeric partners</note>
    </ligand>
</feature>
<keyword evidence="6 7" id="KW-0520">NAD</keyword>
<accession>A0A916ZYL5</accession>
<keyword evidence="5 7" id="KW-0560">Oxidoreductase</keyword>
<keyword evidence="2 7" id="KW-0285">Flavoprotein</keyword>